<comment type="caution">
    <text evidence="2">The sequence shown here is derived from an EMBL/GenBank/DDBJ whole genome shotgun (WGS) entry which is preliminary data.</text>
</comment>
<evidence type="ECO:0000256" key="1">
    <source>
        <dbReference type="SAM" id="MobiDB-lite"/>
    </source>
</evidence>
<feature type="region of interest" description="Disordered" evidence="1">
    <location>
        <begin position="159"/>
        <end position="182"/>
    </location>
</feature>
<dbReference type="RefSeq" id="XP_046012979.1">
    <property type="nucleotide sequence ID" value="XM_046148038.1"/>
</dbReference>
<evidence type="ECO:0000313" key="3">
    <source>
        <dbReference type="Proteomes" id="UP000756346"/>
    </source>
</evidence>
<feature type="compositionally biased region" description="Low complexity" evidence="1">
    <location>
        <begin position="173"/>
        <end position="182"/>
    </location>
</feature>
<keyword evidence="3" id="KW-1185">Reference proteome</keyword>
<feature type="region of interest" description="Disordered" evidence="1">
    <location>
        <begin position="207"/>
        <end position="229"/>
    </location>
</feature>
<evidence type="ECO:0000313" key="2">
    <source>
        <dbReference type="EMBL" id="KAH7031299.1"/>
    </source>
</evidence>
<accession>A0A9P8Y6R1</accession>
<dbReference type="AlphaFoldDB" id="A0A9P8Y6R1"/>
<reference evidence="2" key="1">
    <citation type="journal article" date="2021" name="Nat. Commun.">
        <title>Genetic determinants of endophytism in the Arabidopsis root mycobiome.</title>
        <authorList>
            <person name="Mesny F."/>
            <person name="Miyauchi S."/>
            <person name="Thiergart T."/>
            <person name="Pickel B."/>
            <person name="Atanasova L."/>
            <person name="Karlsson M."/>
            <person name="Huettel B."/>
            <person name="Barry K.W."/>
            <person name="Haridas S."/>
            <person name="Chen C."/>
            <person name="Bauer D."/>
            <person name="Andreopoulos W."/>
            <person name="Pangilinan J."/>
            <person name="LaButti K."/>
            <person name="Riley R."/>
            <person name="Lipzen A."/>
            <person name="Clum A."/>
            <person name="Drula E."/>
            <person name="Henrissat B."/>
            <person name="Kohler A."/>
            <person name="Grigoriev I.V."/>
            <person name="Martin F.M."/>
            <person name="Hacquard S."/>
        </authorList>
    </citation>
    <scope>NUCLEOTIDE SEQUENCE</scope>
    <source>
        <strain evidence="2">MPI-CAGE-CH-0230</strain>
    </source>
</reference>
<dbReference type="Proteomes" id="UP000756346">
    <property type="component" value="Unassembled WGS sequence"/>
</dbReference>
<gene>
    <name evidence="2" type="ORF">B0I36DRAFT_121204</name>
</gene>
<dbReference type="EMBL" id="JAGTJQ010000005">
    <property type="protein sequence ID" value="KAH7031299.1"/>
    <property type="molecule type" value="Genomic_DNA"/>
</dbReference>
<protein>
    <submittedName>
        <fullName evidence="2">Uncharacterized protein</fullName>
    </submittedName>
</protein>
<organism evidence="2 3">
    <name type="scientific">Microdochium trichocladiopsis</name>
    <dbReference type="NCBI Taxonomy" id="1682393"/>
    <lineage>
        <taxon>Eukaryota</taxon>
        <taxon>Fungi</taxon>
        <taxon>Dikarya</taxon>
        <taxon>Ascomycota</taxon>
        <taxon>Pezizomycotina</taxon>
        <taxon>Sordariomycetes</taxon>
        <taxon>Xylariomycetidae</taxon>
        <taxon>Xylariales</taxon>
        <taxon>Microdochiaceae</taxon>
        <taxon>Microdochium</taxon>
    </lineage>
</organism>
<proteinExistence type="predicted"/>
<feature type="compositionally biased region" description="Basic and acidic residues" evidence="1">
    <location>
        <begin position="208"/>
        <end position="229"/>
    </location>
</feature>
<dbReference type="GeneID" id="70177584"/>
<sequence>MQPTTGLTAPSTSLHQPTLSNFALSSKLAKSYRDQSITETKEKKPQITYSIGIKLYFTEYYEEVIYGEPSPIYTILHQHRISGPKRLIINEKWEDHSALIQFLFDTHKISEGLRQKQWKFIAPLPASNCLKVVHLGLDETASISIAQIRDYSGSDRKGDDIFVTTRPTGRKIGPGTRAGHARGAAHPWLHKHSIMSAGRKWIAGITTDPRRSRITGDHQGSKTIQDHDGNQVIQGTTMKDKGYIAPGGSPRKQSLPLYFSDQSKYHSHPSLDLVTQLTRV</sequence>
<name>A0A9P8Y6R1_9PEZI</name>